<evidence type="ECO:0000313" key="4">
    <source>
        <dbReference type="Proteomes" id="UP001165190"/>
    </source>
</evidence>
<evidence type="ECO:0000313" key="3">
    <source>
        <dbReference type="EMBL" id="GMJ01457.1"/>
    </source>
</evidence>
<dbReference type="EMBL" id="BSYR01000035">
    <property type="protein sequence ID" value="GMJ01457.1"/>
    <property type="molecule type" value="Genomic_DNA"/>
</dbReference>
<dbReference type="Gene3D" id="1.10.10.580">
    <property type="entry name" value="Structural maintenance of chromosome 1. Chain E"/>
    <property type="match status" value="1"/>
</dbReference>
<evidence type="ECO:0000256" key="1">
    <source>
        <dbReference type="SAM" id="MobiDB-lite"/>
    </source>
</evidence>
<dbReference type="GO" id="GO:0003682">
    <property type="term" value="F:chromatin binding"/>
    <property type="evidence" value="ECO:0007669"/>
    <property type="project" value="TreeGrafter"/>
</dbReference>
<protein>
    <recommendedName>
        <fullName evidence="2">Rad21/Rec8-like protein C-terminal eukaryotic domain-containing protein</fullName>
    </recommendedName>
</protein>
<dbReference type="Pfam" id="PF04824">
    <property type="entry name" value="Rad21_Rec8"/>
    <property type="match status" value="1"/>
</dbReference>
<gene>
    <name evidence="3" type="ORF">HRI_003814900</name>
</gene>
<dbReference type="AlphaFoldDB" id="A0A9W7IUN6"/>
<feature type="compositionally biased region" description="Polar residues" evidence="1">
    <location>
        <begin position="26"/>
        <end position="39"/>
    </location>
</feature>
<sequence>MFNEPSLTGLSEDLSHSLESELAPRTASTTNIPASTGTRTFEIPTPRTFLEEQSCLGNSGFSTIPEFETSKTDLYFLEEDGNTPTESGASLGMASLSARTRAAAKYLRSHSPITPISKDTNVDLNLNSILEGKTRKICARMFFKTLVLKSHGMVVLCTKLKRKGFRENEEEWRIRI</sequence>
<dbReference type="Proteomes" id="UP001165190">
    <property type="component" value="Unassembled WGS sequence"/>
</dbReference>
<dbReference type="GO" id="GO:0008278">
    <property type="term" value="C:cohesin complex"/>
    <property type="evidence" value="ECO:0007669"/>
    <property type="project" value="InterPro"/>
</dbReference>
<keyword evidence="4" id="KW-1185">Reference proteome</keyword>
<comment type="caution">
    <text evidence="3">The sequence shown here is derived from an EMBL/GenBank/DDBJ whole genome shotgun (WGS) entry which is preliminary data.</text>
</comment>
<name>A0A9W7IUN6_HIBTR</name>
<reference evidence="3" key="1">
    <citation type="submission" date="2023-05" db="EMBL/GenBank/DDBJ databases">
        <title>Genome and transcriptome analyses reveal genes involved in the formation of fine ridges on petal epidermal cells in Hibiscus trionum.</title>
        <authorList>
            <person name="Koshimizu S."/>
            <person name="Masuda S."/>
            <person name="Ishii T."/>
            <person name="Shirasu K."/>
            <person name="Hoshino A."/>
            <person name="Arita M."/>
        </authorList>
    </citation>
    <scope>NUCLEOTIDE SEQUENCE</scope>
    <source>
        <strain evidence="3">Hamamatsu line</strain>
    </source>
</reference>
<feature type="domain" description="Rad21/Rec8-like protein C-terminal eukaryotic" evidence="2">
    <location>
        <begin position="125"/>
        <end position="154"/>
    </location>
</feature>
<dbReference type="GO" id="GO:1990414">
    <property type="term" value="P:replication-born double-strand break repair via sister chromatid exchange"/>
    <property type="evidence" value="ECO:0007669"/>
    <property type="project" value="TreeGrafter"/>
</dbReference>
<dbReference type="InterPro" id="IPR039781">
    <property type="entry name" value="Rad21/Rec8-like"/>
</dbReference>
<accession>A0A9W7IUN6</accession>
<dbReference type="PANTHER" id="PTHR12585:SF55">
    <property type="entry name" value="SISTER CHROMATID COHESION 1 PROTEIN 3"/>
    <property type="match status" value="1"/>
</dbReference>
<feature type="region of interest" description="Disordered" evidence="1">
    <location>
        <begin position="1"/>
        <end position="39"/>
    </location>
</feature>
<evidence type="ECO:0000259" key="2">
    <source>
        <dbReference type="Pfam" id="PF04824"/>
    </source>
</evidence>
<dbReference type="OrthoDB" id="10071381at2759"/>
<proteinExistence type="predicted"/>
<dbReference type="PANTHER" id="PTHR12585">
    <property type="entry name" value="SCC1 / RAD21 FAMILY MEMBER"/>
    <property type="match status" value="1"/>
</dbReference>
<dbReference type="GO" id="GO:0007062">
    <property type="term" value="P:sister chromatid cohesion"/>
    <property type="evidence" value="ECO:0007669"/>
    <property type="project" value="InterPro"/>
</dbReference>
<dbReference type="InterPro" id="IPR023093">
    <property type="entry name" value="ScpA-like_C"/>
</dbReference>
<organism evidence="3 4">
    <name type="scientific">Hibiscus trionum</name>
    <name type="common">Flower of an hour</name>
    <dbReference type="NCBI Taxonomy" id="183268"/>
    <lineage>
        <taxon>Eukaryota</taxon>
        <taxon>Viridiplantae</taxon>
        <taxon>Streptophyta</taxon>
        <taxon>Embryophyta</taxon>
        <taxon>Tracheophyta</taxon>
        <taxon>Spermatophyta</taxon>
        <taxon>Magnoliopsida</taxon>
        <taxon>eudicotyledons</taxon>
        <taxon>Gunneridae</taxon>
        <taxon>Pentapetalae</taxon>
        <taxon>rosids</taxon>
        <taxon>malvids</taxon>
        <taxon>Malvales</taxon>
        <taxon>Malvaceae</taxon>
        <taxon>Malvoideae</taxon>
        <taxon>Hibiscus</taxon>
    </lineage>
</organism>
<dbReference type="InterPro" id="IPR006909">
    <property type="entry name" value="Rad21/Rec8_C_eu"/>
</dbReference>